<keyword evidence="2" id="KW-1185">Reference proteome</keyword>
<proteinExistence type="predicted"/>
<comment type="caution">
    <text evidence="1">The sequence shown here is derived from an EMBL/GenBank/DDBJ whole genome shotgun (WGS) entry which is preliminary data.</text>
</comment>
<organism evidence="1 2">
    <name type="scientific">Vaccinium darrowii</name>
    <dbReference type="NCBI Taxonomy" id="229202"/>
    <lineage>
        <taxon>Eukaryota</taxon>
        <taxon>Viridiplantae</taxon>
        <taxon>Streptophyta</taxon>
        <taxon>Embryophyta</taxon>
        <taxon>Tracheophyta</taxon>
        <taxon>Spermatophyta</taxon>
        <taxon>Magnoliopsida</taxon>
        <taxon>eudicotyledons</taxon>
        <taxon>Gunneridae</taxon>
        <taxon>Pentapetalae</taxon>
        <taxon>asterids</taxon>
        <taxon>Ericales</taxon>
        <taxon>Ericaceae</taxon>
        <taxon>Vaccinioideae</taxon>
        <taxon>Vaccinieae</taxon>
        <taxon>Vaccinium</taxon>
    </lineage>
</organism>
<gene>
    <name evidence="1" type="ORF">Vadar_003966</name>
</gene>
<dbReference type="EMBL" id="CM037156">
    <property type="protein sequence ID" value="KAH7836655.1"/>
    <property type="molecule type" value="Genomic_DNA"/>
</dbReference>
<reference evidence="1 2" key="1">
    <citation type="journal article" date="2021" name="Hortic Res">
        <title>High-quality reference genome and annotation aids understanding of berry development for evergreen blueberry (Vaccinium darrowii).</title>
        <authorList>
            <person name="Yu J."/>
            <person name="Hulse-Kemp A.M."/>
            <person name="Babiker E."/>
            <person name="Staton M."/>
        </authorList>
    </citation>
    <scope>NUCLEOTIDE SEQUENCE [LARGE SCALE GENOMIC DNA]</scope>
    <source>
        <strain evidence="2">cv. NJ 8807/NJ 8810</strain>
        <tissue evidence="1">Young leaf</tissue>
    </source>
</reference>
<protein>
    <submittedName>
        <fullName evidence="1">Uncharacterized protein</fullName>
    </submittedName>
</protein>
<accession>A0ACB7X811</accession>
<sequence>MTALDDQQLAYLPIQKKKKGKATGLSLSASTTSVAYTEEQISIVREIKKKKDYYEILGLEKSCAIEDVRRAYRKLSLKVHPDKNKAPGVRSHSRQCQRNFNV</sequence>
<dbReference type="Proteomes" id="UP000828048">
    <property type="component" value="Chromosome 6"/>
</dbReference>
<evidence type="ECO:0000313" key="2">
    <source>
        <dbReference type="Proteomes" id="UP000828048"/>
    </source>
</evidence>
<evidence type="ECO:0000313" key="1">
    <source>
        <dbReference type="EMBL" id="KAH7836655.1"/>
    </source>
</evidence>
<name>A0ACB7X811_9ERIC</name>